<evidence type="ECO:0000313" key="1">
    <source>
        <dbReference type="EMBL" id="AUN98366.1"/>
    </source>
</evidence>
<reference evidence="1 2" key="1">
    <citation type="submission" date="2018-01" db="EMBL/GenBank/DDBJ databases">
        <title>Complete genome sequence of Bacteriovorax stolpii DSM12778.</title>
        <authorList>
            <person name="Tang B."/>
            <person name="Chang J."/>
        </authorList>
    </citation>
    <scope>NUCLEOTIDE SEQUENCE [LARGE SCALE GENOMIC DNA]</scope>
    <source>
        <strain evidence="1 2">DSM 12778</strain>
    </source>
</reference>
<gene>
    <name evidence="1" type="ORF">C0V70_09665</name>
</gene>
<keyword evidence="2" id="KW-1185">Reference proteome</keyword>
<accession>A0A2K9NS64</accession>
<dbReference type="KEGG" id="bsto:C0V70_09665"/>
<dbReference type="AlphaFoldDB" id="A0A2K9NS64"/>
<dbReference type="RefSeq" id="WP_102243657.1">
    <property type="nucleotide sequence ID" value="NZ_CP025704.1"/>
</dbReference>
<name>A0A2K9NS64_BACTC</name>
<evidence type="ECO:0000313" key="2">
    <source>
        <dbReference type="Proteomes" id="UP000235584"/>
    </source>
</evidence>
<organism evidence="1 2">
    <name type="scientific">Bacteriovorax stolpii</name>
    <name type="common">Bdellovibrio stolpii</name>
    <dbReference type="NCBI Taxonomy" id="960"/>
    <lineage>
        <taxon>Bacteria</taxon>
        <taxon>Pseudomonadati</taxon>
        <taxon>Bdellovibrionota</taxon>
        <taxon>Bacteriovoracia</taxon>
        <taxon>Bacteriovoracales</taxon>
        <taxon>Bacteriovoracaceae</taxon>
        <taxon>Bacteriovorax</taxon>
    </lineage>
</organism>
<dbReference type="Proteomes" id="UP000235584">
    <property type="component" value="Chromosome"/>
</dbReference>
<proteinExistence type="predicted"/>
<protein>
    <submittedName>
        <fullName evidence="1">Uncharacterized protein</fullName>
    </submittedName>
</protein>
<dbReference type="EMBL" id="CP025704">
    <property type="protein sequence ID" value="AUN98366.1"/>
    <property type="molecule type" value="Genomic_DNA"/>
</dbReference>
<sequence length="466" mass="53880">MLNRNLDYALVGHNFFAFLLSIGLLNRGKKVLVLDDDRFNYGDFFTNSLTSLDVEFIKAWGESMDLAPLRNIESYLSPGKVYFYVGKKQVVLGDVPHRNFRELCRKFPSLFYNAEKLSGTFSHENEIISFDSVYNDFCQKVSALLFNEKSAGKMSLLFENSIPEDLKGHFNHFFSHFSQKEGMIEQELYDFNALVFMMRGFFQNRLSITGSKSEIMHLFFSLVSPYYKLDHERLIADLLSHHLSIGGEFKKLNLQDLKFQSGLVKSFELESFDGLIKPQKMAFIGGYPVGLPIKLQATQSASYNCLNTVFHFKDEVPKLLQGKKCVFTSPIKIGTERPFWEVYFEGKTATFNMIMAKKEGTKIDFIRERVKSILMDDLNFLFPEYTFELVDTKMKFTLDVFIEDKDYNAYKRTEAGFRKKITGVLEDSAPLLISRLKNVLYFGPYNEDSLGTFSSLIEIKRWQESL</sequence>